<dbReference type="InterPro" id="IPR000836">
    <property type="entry name" value="PRTase_dom"/>
</dbReference>
<comment type="function">
    <text evidence="1">Catalyzes the transfer of a ribosyl phosphate group from 5-phosphoribose 1-diphosphate to orotate, leading to the formation of orotidine monophosphate (OMP).</text>
</comment>
<evidence type="ECO:0000256" key="4">
    <source>
        <dbReference type="ARBA" id="ARBA00011738"/>
    </source>
</evidence>
<evidence type="ECO:0000256" key="2">
    <source>
        <dbReference type="ARBA" id="ARBA00004889"/>
    </source>
</evidence>
<evidence type="ECO:0000256" key="7">
    <source>
        <dbReference type="ARBA" id="ARBA00022676"/>
    </source>
</evidence>
<keyword evidence="8 12" id="KW-0808">Transferase</keyword>
<dbReference type="AlphaFoldDB" id="A0A2B7WRB5"/>
<evidence type="ECO:0000256" key="9">
    <source>
        <dbReference type="ARBA" id="ARBA00022975"/>
    </source>
</evidence>
<evidence type="ECO:0000313" key="12">
    <source>
        <dbReference type="EMBL" id="PGG99295.1"/>
    </source>
</evidence>
<dbReference type="InterPro" id="IPR023031">
    <property type="entry name" value="OPRT"/>
</dbReference>
<dbReference type="CDD" id="cd06223">
    <property type="entry name" value="PRTases_typeI"/>
    <property type="match status" value="1"/>
</dbReference>
<dbReference type="NCBIfam" id="TIGR00336">
    <property type="entry name" value="pyrE"/>
    <property type="match status" value="1"/>
</dbReference>
<dbReference type="PANTHER" id="PTHR46683:SF1">
    <property type="entry name" value="OROTATE PHOSPHORIBOSYLTRANSFERASE 1-RELATED"/>
    <property type="match status" value="1"/>
</dbReference>
<dbReference type="HAMAP" id="MF_01208">
    <property type="entry name" value="PyrE"/>
    <property type="match status" value="1"/>
</dbReference>
<dbReference type="InterPro" id="IPR004467">
    <property type="entry name" value="Or_phspho_trans_dom"/>
</dbReference>
<protein>
    <recommendedName>
        <fullName evidence="6">Orotate phosphoribosyltransferase</fullName>
        <ecNumber evidence="5">2.4.2.10</ecNumber>
    </recommendedName>
</protein>
<dbReference type="Pfam" id="PF00156">
    <property type="entry name" value="Pribosyltran"/>
    <property type="match status" value="1"/>
</dbReference>
<keyword evidence="7 12" id="KW-0328">Glycosyltransferase</keyword>
<dbReference type="OrthoDB" id="5553476at2759"/>
<dbReference type="SUPFAM" id="SSF53271">
    <property type="entry name" value="PRTase-like"/>
    <property type="match status" value="1"/>
</dbReference>
<evidence type="ECO:0000256" key="10">
    <source>
        <dbReference type="ARBA" id="ARBA00049126"/>
    </source>
</evidence>
<sequence>MASTQRTTPFLPAYKTAFLESCLSANVLKFGTFTLKSGRQSPYFFNAGLFHTSSLLSAISTAYANTIISFLTSNPSVPKPDVIFGPAYKGIPLACATLLELHRIDPETWSSVSYSYNRKEAKDHGEGGNIVGAPLKGKNVLVIDDVITAGTAMRETLKLVDKEGGKVVGFVVALDRQEKMPATKEDESDEDPRMSAMGQIKQEFGVPTASIVTLEDLIRLVEAQGNKVDMERLEEYRRKYRASD</sequence>
<keyword evidence="9" id="KW-0665">Pyrimidine biosynthesis</keyword>
<dbReference type="FunFam" id="3.40.50.2020:FF:000008">
    <property type="entry name" value="Orotate phosphoribosyltransferase"/>
    <property type="match status" value="1"/>
</dbReference>
<comment type="subunit">
    <text evidence="4">Homodimer.</text>
</comment>
<accession>A0A2B7WRB5</accession>
<comment type="catalytic activity">
    <reaction evidence="10">
        <text>orotidine 5'-phosphate + diphosphate = orotate + 5-phospho-alpha-D-ribose 1-diphosphate</text>
        <dbReference type="Rhea" id="RHEA:10380"/>
        <dbReference type="ChEBI" id="CHEBI:30839"/>
        <dbReference type="ChEBI" id="CHEBI:33019"/>
        <dbReference type="ChEBI" id="CHEBI:57538"/>
        <dbReference type="ChEBI" id="CHEBI:58017"/>
        <dbReference type="EC" id="2.4.2.10"/>
    </reaction>
</comment>
<dbReference type="GO" id="GO:0044205">
    <property type="term" value="P:'de novo' UMP biosynthetic process"/>
    <property type="evidence" value="ECO:0007669"/>
    <property type="project" value="UniProtKB-UniPathway"/>
</dbReference>
<evidence type="ECO:0000256" key="8">
    <source>
        <dbReference type="ARBA" id="ARBA00022679"/>
    </source>
</evidence>
<dbReference type="EMBL" id="PDNB01000206">
    <property type="protein sequence ID" value="PGG99295.1"/>
    <property type="molecule type" value="Genomic_DNA"/>
</dbReference>
<dbReference type="GO" id="GO:0006207">
    <property type="term" value="P:'de novo' pyrimidine nucleobase biosynthetic process"/>
    <property type="evidence" value="ECO:0007669"/>
    <property type="project" value="TreeGrafter"/>
</dbReference>
<gene>
    <name evidence="12" type="ORF">AJ79_08562</name>
</gene>
<name>A0A2B7WRB5_9EURO</name>
<evidence type="ECO:0000313" key="13">
    <source>
        <dbReference type="Proteomes" id="UP000223968"/>
    </source>
</evidence>
<evidence type="ECO:0000256" key="5">
    <source>
        <dbReference type="ARBA" id="ARBA00011971"/>
    </source>
</evidence>
<reference evidence="12 13" key="1">
    <citation type="submission" date="2017-10" db="EMBL/GenBank/DDBJ databases">
        <title>Comparative genomics in systemic dimorphic fungi from Ajellomycetaceae.</title>
        <authorList>
            <person name="Munoz J.F."/>
            <person name="Mcewen J.G."/>
            <person name="Clay O.K."/>
            <person name="Cuomo C.A."/>
        </authorList>
    </citation>
    <scope>NUCLEOTIDE SEQUENCE [LARGE SCALE GENOMIC DNA]</scope>
    <source>
        <strain evidence="12 13">UAMH5409</strain>
    </source>
</reference>
<dbReference type="Proteomes" id="UP000223968">
    <property type="component" value="Unassembled WGS sequence"/>
</dbReference>
<dbReference type="InterPro" id="IPR029057">
    <property type="entry name" value="PRTase-like"/>
</dbReference>
<dbReference type="PANTHER" id="PTHR46683">
    <property type="entry name" value="OROTATE PHOSPHORIBOSYLTRANSFERASE 1-RELATED"/>
    <property type="match status" value="1"/>
</dbReference>
<dbReference type="STRING" id="1447875.A0A2B7WRB5"/>
<dbReference type="Gene3D" id="3.40.50.2020">
    <property type="match status" value="1"/>
</dbReference>
<dbReference type="GO" id="GO:0046132">
    <property type="term" value="P:pyrimidine ribonucleoside biosynthetic process"/>
    <property type="evidence" value="ECO:0007669"/>
    <property type="project" value="TreeGrafter"/>
</dbReference>
<proteinExistence type="inferred from homology"/>
<comment type="similarity">
    <text evidence="3">Belongs to the purine/pyrimidine phosphoribosyltransferase family. PyrE subfamily.</text>
</comment>
<evidence type="ECO:0000256" key="6">
    <source>
        <dbReference type="ARBA" id="ARBA00014769"/>
    </source>
</evidence>
<comment type="caution">
    <text evidence="12">The sequence shown here is derived from an EMBL/GenBank/DDBJ whole genome shotgun (WGS) entry which is preliminary data.</text>
</comment>
<dbReference type="GO" id="GO:0005737">
    <property type="term" value="C:cytoplasm"/>
    <property type="evidence" value="ECO:0007669"/>
    <property type="project" value="TreeGrafter"/>
</dbReference>
<dbReference type="EC" id="2.4.2.10" evidence="5"/>
<comment type="pathway">
    <text evidence="2">Pyrimidine metabolism; UMP biosynthesis via de novo pathway; UMP from orotate: step 1/2.</text>
</comment>
<dbReference type="UniPathway" id="UPA00070">
    <property type="reaction ID" value="UER00119"/>
</dbReference>
<dbReference type="GO" id="GO:0004588">
    <property type="term" value="F:orotate phosphoribosyltransferase activity"/>
    <property type="evidence" value="ECO:0007669"/>
    <property type="project" value="UniProtKB-EC"/>
</dbReference>
<organism evidence="12 13">
    <name type="scientific">Helicocarpus griseus UAMH5409</name>
    <dbReference type="NCBI Taxonomy" id="1447875"/>
    <lineage>
        <taxon>Eukaryota</taxon>
        <taxon>Fungi</taxon>
        <taxon>Dikarya</taxon>
        <taxon>Ascomycota</taxon>
        <taxon>Pezizomycotina</taxon>
        <taxon>Eurotiomycetes</taxon>
        <taxon>Eurotiomycetidae</taxon>
        <taxon>Onygenales</taxon>
        <taxon>Ajellomycetaceae</taxon>
        <taxon>Helicocarpus</taxon>
    </lineage>
</organism>
<evidence type="ECO:0000256" key="3">
    <source>
        <dbReference type="ARBA" id="ARBA00006340"/>
    </source>
</evidence>
<feature type="domain" description="Phosphoribosyltransferase" evidence="11">
    <location>
        <begin position="79"/>
        <end position="181"/>
    </location>
</feature>
<keyword evidence="13" id="KW-1185">Reference proteome</keyword>
<evidence type="ECO:0000256" key="1">
    <source>
        <dbReference type="ARBA" id="ARBA00003769"/>
    </source>
</evidence>
<evidence type="ECO:0000259" key="11">
    <source>
        <dbReference type="Pfam" id="PF00156"/>
    </source>
</evidence>